<evidence type="ECO:0000313" key="2">
    <source>
        <dbReference type="EMBL" id="JAG47679.1"/>
    </source>
</evidence>
<dbReference type="EMBL" id="GBRD01018148">
    <property type="protein sequence ID" value="JAG47679.1"/>
    <property type="molecule type" value="Transcribed_RNA"/>
</dbReference>
<dbReference type="AlphaFoldDB" id="A0A0A9XEM0"/>
<dbReference type="EMBL" id="GBHO01024472">
    <property type="protein sequence ID" value="JAG19132.1"/>
    <property type="molecule type" value="Transcribed_RNA"/>
</dbReference>
<proteinExistence type="predicted"/>
<reference evidence="1" key="1">
    <citation type="journal article" date="2014" name="PLoS ONE">
        <title>Transcriptome-Based Identification of ABC Transporters in the Western Tarnished Plant Bug Lygus hesperus.</title>
        <authorList>
            <person name="Hull J.J."/>
            <person name="Chaney K."/>
            <person name="Geib S.M."/>
            <person name="Fabrick J.A."/>
            <person name="Brent C.S."/>
            <person name="Walsh D."/>
            <person name="Lavine L.C."/>
        </authorList>
    </citation>
    <scope>NUCLEOTIDE SEQUENCE</scope>
</reference>
<reference evidence="1" key="2">
    <citation type="submission" date="2014-07" db="EMBL/GenBank/DDBJ databases">
        <authorList>
            <person name="Hull J."/>
        </authorList>
    </citation>
    <scope>NUCLEOTIDE SEQUENCE</scope>
</reference>
<organism evidence="1">
    <name type="scientific">Lygus hesperus</name>
    <name type="common">Western plant bug</name>
    <dbReference type="NCBI Taxonomy" id="30085"/>
    <lineage>
        <taxon>Eukaryota</taxon>
        <taxon>Metazoa</taxon>
        <taxon>Ecdysozoa</taxon>
        <taxon>Arthropoda</taxon>
        <taxon>Hexapoda</taxon>
        <taxon>Insecta</taxon>
        <taxon>Pterygota</taxon>
        <taxon>Neoptera</taxon>
        <taxon>Paraneoptera</taxon>
        <taxon>Hemiptera</taxon>
        <taxon>Heteroptera</taxon>
        <taxon>Panheteroptera</taxon>
        <taxon>Cimicomorpha</taxon>
        <taxon>Miridae</taxon>
        <taxon>Mirini</taxon>
        <taxon>Lygus</taxon>
    </lineage>
</organism>
<name>A0A0A9XEM0_LYGHE</name>
<protein>
    <submittedName>
        <fullName evidence="1">Dynein heavy chain 5, axonemal</fullName>
    </submittedName>
</protein>
<sequence>MKDVTRHWFIHALAKHEKNHSSSKHYNSCVNIGTSPSFHLILDMNNGIQISMMVPARNVGLTGILLKCSTFENTLGINPSRPIAKSSLTVENSWTKQLL</sequence>
<gene>
    <name evidence="1" type="primary">Dnah5_4</name>
    <name evidence="1" type="ORF">CM83_4263</name>
</gene>
<evidence type="ECO:0000313" key="1">
    <source>
        <dbReference type="EMBL" id="JAG19132.1"/>
    </source>
</evidence>
<reference evidence="2" key="3">
    <citation type="submission" date="2014-09" db="EMBL/GenBank/DDBJ databases">
        <authorList>
            <person name="Magalhaes I.L.F."/>
            <person name="Oliveira U."/>
            <person name="Santos F.R."/>
            <person name="Vidigal T.H.D.A."/>
            <person name="Brescovit A.D."/>
            <person name="Santos A.J."/>
        </authorList>
    </citation>
    <scope>NUCLEOTIDE SEQUENCE</scope>
</reference>
<accession>A0A0A9XEM0</accession>